<proteinExistence type="predicted"/>
<accession>A0A5C5X2N1</accession>
<feature type="transmembrane region" description="Helical" evidence="1">
    <location>
        <begin position="109"/>
        <end position="128"/>
    </location>
</feature>
<evidence type="ECO:0008006" key="4">
    <source>
        <dbReference type="Google" id="ProtNLM"/>
    </source>
</evidence>
<name>A0A5C5X2N1_9BACT</name>
<dbReference type="NCBIfam" id="TIGR02587">
    <property type="entry name" value="TIGR02587 family membrane protein"/>
    <property type="match status" value="1"/>
</dbReference>
<sequence>MIDNQTKRFWIGLARAVAGALLFSLPMMLTMEMWSIGPTSSPLQMGALLSMTFPILFGLAKLSGFEEPEGWAGTAVDAFVAYAVGWLTTFMILSVFAVLNVATMPLSELIGVISIQTIPASIGAVLAASQLGGHTDSDDEIQTNDDDGAHTTREYFRELFVMAIGALFLAFNVAPTEEMVLVAFKMTAWHGCLVMLLSLMIMHGFVFKVKFHGQKPIPQEQSAWSVFLRFTIPGYAIALLVSLFCLWSFGSTANTAIDEVVMATTVLGLPAAVGASSARLIL</sequence>
<keyword evidence="1" id="KW-0472">Membrane</keyword>
<feature type="transmembrane region" description="Helical" evidence="1">
    <location>
        <begin position="261"/>
        <end position="281"/>
    </location>
</feature>
<dbReference type="EMBL" id="SJPK01000012">
    <property type="protein sequence ID" value="TWT56492.1"/>
    <property type="molecule type" value="Genomic_DNA"/>
</dbReference>
<dbReference type="Proteomes" id="UP000318053">
    <property type="component" value="Unassembled WGS sequence"/>
</dbReference>
<feature type="transmembrane region" description="Helical" evidence="1">
    <location>
        <begin position="43"/>
        <end position="62"/>
    </location>
</feature>
<keyword evidence="1" id="KW-0812">Transmembrane</keyword>
<feature type="transmembrane region" description="Helical" evidence="1">
    <location>
        <begin position="12"/>
        <end position="31"/>
    </location>
</feature>
<reference evidence="2 3" key="1">
    <citation type="submission" date="2019-02" db="EMBL/GenBank/DDBJ databases">
        <title>Deep-cultivation of Planctomycetes and their phenomic and genomic characterization uncovers novel biology.</title>
        <authorList>
            <person name="Wiegand S."/>
            <person name="Jogler M."/>
            <person name="Boedeker C."/>
            <person name="Pinto D."/>
            <person name="Vollmers J."/>
            <person name="Rivas-Marin E."/>
            <person name="Kohn T."/>
            <person name="Peeters S.H."/>
            <person name="Heuer A."/>
            <person name="Rast P."/>
            <person name="Oberbeckmann S."/>
            <person name="Bunk B."/>
            <person name="Jeske O."/>
            <person name="Meyerdierks A."/>
            <person name="Storesund J.E."/>
            <person name="Kallscheuer N."/>
            <person name="Luecker S."/>
            <person name="Lage O.M."/>
            <person name="Pohl T."/>
            <person name="Merkel B.J."/>
            <person name="Hornburger P."/>
            <person name="Mueller R.-W."/>
            <person name="Bruemmer F."/>
            <person name="Labrenz M."/>
            <person name="Spormann A.M."/>
            <person name="Op Den Camp H."/>
            <person name="Overmann J."/>
            <person name="Amann R."/>
            <person name="Jetten M.S.M."/>
            <person name="Mascher T."/>
            <person name="Medema M.H."/>
            <person name="Devos D.P."/>
            <person name="Kaster A.-K."/>
            <person name="Ovreas L."/>
            <person name="Rohde M."/>
            <person name="Galperin M.Y."/>
            <person name="Jogler C."/>
        </authorList>
    </citation>
    <scope>NUCLEOTIDE SEQUENCE [LARGE SCALE GENOMIC DNA]</scope>
    <source>
        <strain evidence="2 3">CA85</strain>
    </source>
</reference>
<feature type="transmembrane region" description="Helical" evidence="1">
    <location>
        <begin position="227"/>
        <end position="249"/>
    </location>
</feature>
<dbReference type="OrthoDB" id="147125at2"/>
<dbReference type="Pfam" id="PF09622">
    <property type="entry name" value="DUF2391"/>
    <property type="match status" value="1"/>
</dbReference>
<organism evidence="2 3">
    <name type="scientific">Allorhodopirellula solitaria</name>
    <dbReference type="NCBI Taxonomy" id="2527987"/>
    <lineage>
        <taxon>Bacteria</taxon>
        <taxon>Pseudomonadati</taxon>
        <taxon>Planctomycetota</taxon>
        <taxon>Planctomycetia</taxon>
        <taxon>Pirellulales</taxon>
        <taxon>Pirellulaceae</taxon>
        <taxon>Allorhodopirellula</taxon>
    </lineage>
</organism>
<keyword evidence="3" id="KW-1185">Reference proteome</keyword>
<dbReference type="InterPro" id="IPR013416">
    <property type="entry name" value="CHP02587_IM"/>
</dbReference>
<dbReference type="RefSeq" id="WP_146392914.1">
    <property type="nucleotide sequence ID" value="NZ_SJPK01000012.1"/>
</dbReference>
<dbReference type="InterPro" id="IPR024464">
    <property type="entry name" value="DUF2391"/>
</dbReference>
<dbReference type="AlphaFoldDB" id="A0A5C5X2N1"/>
<feature type="transmembrane region" description="Helical" evidence="1">
    <location>
        <begin position="188"/>
        <end position="207"/>
    </location>
</feature>
<comment type="caution">
    <text evidence="2">The sequence shown here is derived from an EMBL/GenBank/DDBJ whole genome shotgun (WGS) entry which is preliminary data.</text>
</comment>
<evidence type="ECO:0000313" key="3">
    <source>
        <dbReference type="Proteomes" id="UP000318053"/>
    </source>
</evidence>
<feature type="transmembrane region" description="Helical" evidence="1">
    <location>
        <begin position="159"/>
        <end position="176"/>
    </location>
</feature>
<protein>
    <recommendedName>
        <fullName evidence="4">TIGR02587 family membrane protein</fullName>
    </recommendedName>
</protein>
<keyword evidence="1" id="KW-1133">Transmembrane helix</keyword>
<feature type="transmembrane region" description="Helical" evidence="1">
    <location>
        <begin position="74"/>
        <end position="97"/>
    </location>
</feature>
<gene>
    <name evidence="2" type="ORF">CA85_40230</name>
</gene>
<evidence type="ECO:0000256" key="1">
    <source>
        <dbReference type="SAM" id="Phobius"/>
    </source>
</evidence>
<evidence type="ECO:0000313" key="2">
    <source>
        <dbReference type="EMBL" id="TWT56492.1"/>
    </source>
</evidence>